<dbReference type="Proteomes" id="UP000597762">
    <property type="component" value="Unassembled WGS sequence"/>
</dbReference>
<comment type="caution">
    <text evidence="2">The sequence shown here is derived from an EMBL/GenBank/DDBJ whole genome shotgun (WGS) entry which is preliminary data.</text>
</comment>
<evidence type="ECO:0000256" key="1">
    <source>
        <dbReference type="SAM" id="Phobius"/>
    </source>
</evidence>
<evidence type="ECO:0000313" key="3">
    <source>
        <dbReference type="Proteomes" id="UP000597762"/>
    </source>
</evidence>
<protein>
    <submittedName>
        <fullName evidence="2">Uncharacterized protein</fullName>
    </submittedName>
</protein>
<accession>A0A812EEX8</accession>
<dbReference type="EMBL" id="CAHIKZ030005114">
    <property type="protein sequence ID" value="CAE1319654.1"/>
    <property type="molecule type" value="Genomic_DNA"/>
</dbReference>
<keyword evidence="1" id="KW-1133">Transmembrane helix</keyword>
<feature type="transmembrane region" description="Helical" evidence="1">
    <location>
        <begin position="80"/>
        <end position="98"/>
    </location>
</feature>
<reference evidence="2" key="1">
    <citation type="submission" date="2021-01" db="EMBL/GenBank/DDBJ databases">
        <authorList>
            <person name="Li R."/>
            <person name="Bekaert M."/>
        </authorList>
    </citation>
    <scope>NUCLEOTIDE SEQUENCE</scope>
    <source>
        <strain evidence="2">Farmed</strain>
    </source>
</reference>
<gene>
    <name evidence="2" type="ORF">SPHA_69980</name>
</gene>
<organism evidence="2 3">
    <name type="scientific">Acanthosepion pharaonis</name>
    <name type="common">Pharaoh cuttlefish</name>
    <name type="synonym">Sepia pharaonis</name>
    <dbReference type="NCBI Taxonomy" id="158019"/>
    <lineage>
        <taxon>Eukaryota</taxon>
        <taxon>Metazoa</taxon>
        <taxon>Spiralia</taxon>
        <taxon>Lophotrochozoa</taxon>
        <taxon>Mollusca</taxon>
        <taxon>Cephalopoda</taxon>
        <taxon>Coleoidea</taxon>
        <taxon>Decapodiformes</taxon>
        <taxon>Sepiida</taxon>
        <taxon>Sepiina</taxon>
        <taxon>Sepiidae</taxon>
        <taxon>Acanthosepion</taxon>
    </lineage>
</organism>
<feature type="transmembrane region" description="Helical" evidence="1">
    <location>
        <begin position="135"/>
        <end position="159"/>
    </location>
</feature>
<keyword evidence="1" id="KW-0472">Membrane</keyword>
<name>A0A812EEX8_ACAPH</name>
<dbReference type="AlphaFoldDB" id="A0A812EEX8"/>
<keyword evidence="3" id="KW-1185">Reference proteome</keyword>
<sequence>MVISLTASFHFLCWLSLRHLLTLFFFHSFSFSLSITASFLSFFFLFLFHYLTNSFLSLSLSLSLNIPTYFQSLFLSPLSLSDYISLFLIFIHFFLLFFTHNSDFKHPNFFRICSCYDFLSFTSTKLSSFLFLSHFFYIDSFSFSFSLTFFILILFSFFLSNIDSFSFFSHFFYIDSFSLSFFLTFSILILFLFLSLSLFLY</sequence>
<proteinExistence type="predicted"/>
<keyword evidence="1" id="KW-0812">Transmembrane</keyword>
<feature type="transmembrane region" description="Helical" evidence="1">
    <location>
        <begin position="179"/>
        <end position="200"/>
    </location>
</feature>
<evidence type="ECO:0000313" key="2">
    <source>
        <dbReference type="EMBL" id="CAE1319654.1"/>
    </source>
</evidence>